<protein>
    <submittedName>
        <fullName evidence="1">Uncharacterized protein</fullName>
    </submittedName>
</protein>
<name>A0A0J8GCQ7_9LIST</name>
<dbReference type="EMBL" id="AZHO01000008">
    <property type="protein sequence ID" value="KMT60385.1"/>
    <property type="molecule type" value="Genomic_DNA"/>
</dbReference>
<gene>
    <name evidence="1" type="ORF">X560_0822</name>
</gene>
<dbReference type="Proteomes" id="UP000052258">
    <property type="component" value="Unassembled WGS sequence"/>
</dbReference>
<evidence type="ECO:0000313" key="2">
    <source>
        <dbReference type="Proteomes" id="UP000052258"/>
    </source>
</evidence>
<reference evidence="1 2" key="1">
    <citation type="journal article" date="2015" name="Genome Biol. Evol.">
        <title>Comparative Genomics of Listeria Sensu Lato: Genus-Wide Differences in Evolutionary Dynamics and the Progressive Gain of Complex, Potentially Pathogenicity-Related Traits through Lateral Gene Transfer.</title>
        <authorList>
            <person name="Chiara M."/>
            <person name="Caruso M."/>
            <person name="D'Erchia A.M."/>
            <person name="Manzari C."/>
            <person name="Fraccalvieri R."/>
            <person name="Goffredo E."/>
            <person name="Latorre L."/>
            <person name="Miccolupo A."/>
            <person name="Padalino I."/>
            <person name="Santagada G."/>
            <person name="Chiocco D."/>
            <person name="Pesole G."/>
            <person name="Horner D.S."/>
            <person name="Parisi A."/>
        </authorList>
    </citation>
    <scope>NUCLEOTIDE SEQUENCE [LARGE SCALE GENOMIC DNA]</scope>
    <source>
        <strain evidence="1 2">1991</strain>
    </source>
</reference>
<evidence type="ECO:0000313" key="1">
    <source>
        <dbReference type="EMBL" id="KMT60385.1"/>
    </source>
</evidence>
<accession>A0A0J8GCQ7</accession>
<proteinExistence type="predicted"/>
<keyword evidence="2" id="KW-1185">Reference proteome</keyword>
<dbReference type="AlphaFoldDB" id="A0A0J8GCQ7"/>
<comment type="caution">
    <text evidence="1">The sequence shown here is derived from an EMBL/GenBank/DDBJ whole genome shotgun (WGS) entry which is preliminary data.</text>
</comment>
<dbReference type="RefSeq" id="WP_007474245.1">
    <property type="nucleotide sequence ID" value="NZ_KQ130611.1"/>
</dbReference>
<dbReference type="PATRIC" id="fig|1430899.3.peg.847"/>
<sequence>MRKDTFNQKSVYIHMDNVINNVVTSGITFCDFMQGVTLPPENILLIKHHIKDSSYNTHTAFDFLEASDLQQLKTHPGLQLGEFCWIDFEDIDLVNQLSPQEVAEMLYLAHTGRHLRSPFYYKLQNNFVYLTKKDGRYNKTYYRNMNHFYAVLGFVVAKKTAAILNEKTFLSLNKRKYVKSPSMDLLKRFSAYFKEGACIAFAAAEKTRTQIRIPVGVQLDDDIIELEHTGEEIAYSKIIAHLVYDLKKNEWTCLEK</sequence>
<dbReference type="OrthoDB" id="8704087at2"/>
<organism evidence="1 2">
    <name type="scientific">Listeria fleischmannii 1991</name>
    <dbReference type="NCBI Taxonomy" id="1430899"/>
    <lineage>
        <taxon>Bacteria</taxon>
        <taxon>Bacillati</taxon>
        <taxon>Bacillota</taxon>
        <taxon>Bacilli</taxon>
        <taxon>Bacillales</taxon>
        <taxon>Listeriaceae</taxon>
        <taxon>Listeria</taxon>
    </lineage>
</organism>